<feature type="domain" description="Helitron helicase-like" evidence="2">
    <location>
        <begin position="293"/>
        <end position="470"/>
    </location>
</feature>
<keyword evidence="4" id="KW-1185">Reference proteome</keyword>
<dbReference type="InterPro" id="IPR025476">
    <property type="entry name" value="Helitron_helicase-like"/>
</dbReference>
<dbReference type="Pfam" id="PF14214">
    <property type="entry name" value="Helitron_like_N"/>
    <property type="match status" value="1"/>
</dbReference>
<feature type="region of interest" description="Disordered" evidence="1">
    <location>
        <begin position="1"/>
        <end position="70"/>
    </location>
</feature>
<evidence type="ECO:0000256" key="1">
    <source>
        <dbReference type="SAM" id="MobiDB-lite"/>
    </source>
</evidence>
<evidence type="ECO:0000313" key="4">
    <source>
        <dbReference type="Proteomes" id="UP000747542"/>
    </source>
</evidence>
<proteinExistence type="predicted"/>
<organism evidence="3 4">
    <name type="scientific">Homarus americanus</name>
    <name type="common">American lobster</name>
    <dbReference type="NCBI Taxonomy" id="6706"/>
    <lineage>
        <taxon>Eukaryota</taxon>
        <taxon>Metazoa</taxon>
        <taxon>Ecdysozoa</taxon>
        <taxon>Arthropoda</taxon>
        <taxon>Crustacea</taxon>
        <taxon>Multicrustacea</taxon>
        <taxon>Malacostraca</taxon>
        <taxon>Eumalacostraca</taxon>
        <taxon>Eucarida</taxon>
        <taxon>Decapoda</taxon>
        <taxon>Pleocyemata</taxon>
        <taxon>Astacidea</taxon>
        <taxon>Nephropoidea</taxon>
        <taxon>Nephropidae</taxon>
        <taxon>Homarus</taxon>
    </lineage>
</organism>
<dbReference type="AlphaFoldDB" id="A0A8J5KJG5"/>
<gene>
    <name evidence="3" type="ORF">Hamer_G030549</name>
</gene>
<feature type="compositionally biased region" description="Basic residues" evidence="1">
    <location>
        <begin position="1"/>
        <end position="10"/>
    </location>
</feature>
<sequence>TSIMPRKRKSSYANTSHAQRMRLRRQSESCDAREERLSRQRQRQTESRQNETLVARRNESEEERQQQFPPLPQLFEELFTGESQFSKHFLSRLREYNSLFAMTSFGHKDASVQGWNPSVRIQGQIYHQLGSLMPPEDRRARYIQVYFLDTLEVQLRARGEHQNLNADILERITAWLNENNHYVRELRTALEQVRQGNINDKKIVIWENKRAQGEHARRFNAPTGAEVAILMSNEPTENRDIVLQLKQGGLRRISELHRSYDPLMYPLFFPYGTDGYHIYLQGRNGRKVTQLQFYSFHIMCREGNYLLLGRRLFQQFLLDAYCKIETERLKFLRREQQSLRDENYSDLRDSLLAADGDSNQVGCCIVLPATYTGGPRYLHEKGSDAMAFVRHYGTADYFITMTCFPRWPEIVDNLAPGQESHDRPDIVARVFRLKVKKFMEHMKKGIFGTLQAWLYTIEYQKRGLPHAHFLFWIAPEHKIKAEEYDLAISAEIPKKEQDKELHDL</sequence>
<keyword evidence="3" id="KW-0547">Nucleotide-binding</keyword>
<dbReference type="PANTHER" id="PTHR45786">
    <property type="entry name" value="DNA BINDING PROTEIN-LIKE"/>
    <property type="match status" value="1"/>
</dbReference>
<comment type="caution">
    <text evidence="3">The sequence shown here is derived from an EMBL/GenBank/DDBJ whole genome shotgun (WGS) entry which is preliminary data.</text>
</comment>
<accession>A0A8J5KJG5</accession>
<feature type="non-terminal residue" evidence="3">
    <location>
        <position position="504"/>
    </location>
</feature>
<keyword evidence="3" id="KW-0067">ATP-binding</keyword>
<dbReference type="Proteomes" id="UP000747542">
    <property type="component" value="Unassembled WGS sequence"/>
</dbReference>
<feature type="non-terminal residue" evidence="3">
    <location>
        <position position="1"/>
    </location>
</feature>
<keyword evidence="3" id="KW-0347">Helicase</keyword>
<feature type="compositionally biased region" description="Basic and acidic residues" evidence="1">
    <location>
        <begin position="25"/>
        <end position="65"/>
    </location>
</feature>
<dbReference type="EMBL" id="JAHLQT010016502">
    <property type="protein sequence ID" value="KAG7169449.1"/>
    <property type="molecule type" value="Genomic_DNA"/>
</dbReference>
<keyword evidence="3" id="KW-0378">Hydrolase</keyword>
<dbReference type="GO" id="GO:0004386">
    <property type="term" value="F:helicase activity"/>
    <property type="evidence" value="ECO:0007669"/>
    <property type="project" value="UniProtKB-KW"/>
</dbReference>
<evidence type="ECO:0000259" key="2">
    <source>
        <dbReference type="Pfam" id="PF14214"/>
    </source>
</evidence>
<name>A0A8J5KJG5_HOMAM</name>
<evidence type="ECO:0000313" key="3">
    <source>
        <dbReference type="EMBL" id="KAG7169449.1"/>
    </source>
</evidence>
<protein>
    <submittedName>
        <fullName evidence="3">Putative Helitron helicase-like domain at N-terminus-containing protein 3</fullName>
    </submittedName>
</protein>
<reference evidence="3" key="1">
    <citation type="journal article" date="2021" name="Sci. Adv.">
        <title>The American lobster genome reveals insights on longevity, neural, and immune adaptations.</title>
        <authorList>
            <person name="Polinski J.M."/>
            <person name="Zimin A.V."/>
            <person name="Clark K.F."/>
            <person name="Kohn A.B."/>
            <person name="Sadowski N."/>
            <person name="Timp W."/>
            <person name="Ptitsyn A."/>
            <person name="Khanna P."/>
            <person name="Romanova D.Y."/>
            <person name="Williams P."/>
            <person name="Greenwood S.J."/>
            <person name="Moroz L.L."/>
            <person name="Walt D.R."/>
            <person name="Bodnar A.G."/>
        </authorList>
    </citation>
    <scope>NUCLEOTIDE SEQUENCE</scope>
    <source>
        <strain evidence="3">GMGI-L3</strain>
    </source>
</reference>
<dbReference type="PANTHER" id="PTHR45786:SF74">
    <property type="entry name" value="ATP-DEPENDENT DNA HELICASE"/>
    <property type="match status" value="1"/>
</dbReference>